<comment type="caution">
    <text evidence="2">The sequence shown here is derived from an EMBL/GenBank/DDBJ whole genome shotgun (WGS) entry which is preliminary data.</text>
</comment>
<evidence type="ECO:0000313" key="2">
    <source>
        <dbReference type="EMBL" id="KML39797.1"/>
    </source>
</evidence>
<feature type="transmembrane region" description="Helical" evidence="1">
    <location>
        <begin position="50"/>
        <end position="72"/>
    </location>
</feature>
<proteinExistence type="predicted"/>
<dbReference type="AlphaFoldDB" id="A0A0J5VP61"/>
<keyword evidence="1" id="KW-0812">Transmembrane</keyword>
<gene>
    <name evidence="2" type="ORF">VL15_38330</name>
</gene>
<evidence type="ECO:0000313" key="3">
    <source>
        <dbReference type="Proteomes" id="UP000036338"/>
    </source>
</evidence>
<evidence type="ECO:0000256" key="1">
    <source>
        <dbReference type="SAM" id="Phobius"/>
    </source>
</evidence>
<reference evidence="2 3" key="1">
    <citation type="submission" date="2015-05" db="EMBL/GenBank/DDBJ databases">
        <title>Draft genome of Burkholderia cepacia LK29.</title>
        <authorList>
            <person name="Chan X.Y."/>
        </authorList>
    </citation>
    <scope>NUCLEOTIDE SEQUENCE [LARGE SCALE GENOMIC DNA]</scope>
    <source>
        <strain evidence="2 3">LK29</strain>
    </source>
</reference>
<keyword evidence="1" id="KW-1133">Transmembrane helix</keyword>
<keyword evidence="1" id="KW-0472">Membrane</keyword>
<name>A0A0J5VP61_BURCE</name>
<dbReference type="PATRIC" id="fig|292.27.peg.989"/>
<sequence length="147" mass="17042">MGVNLAARIPSVWMLHVGIFIVFIPFLFLSRKDLGRERAMWRLRKGVPNWIAVMGIMLFVYAIVNFFVFMLYSEGGNPAVQDGRYVLLNHGKLIRKLTVSEFTAFKANELRGFSGHWLVFYFVCAAYFLFWKTDRVEKVDGYADIES</sequence>
<feature type="transmembrane region" description="Helical" evidence="1">
    <location>
        <begin position="113"/>
        <end position="131"/>
    </location>
</feature>
<accession>A0A0J5VP61</accession>
<organism evidence="2 3">
    <name type="scientific">Burkholderia cepacia</name>
    <name type="common">Pseudomonas cepacia</name>
    <dbReference type="NCBI Taxonomy" id="292"/>
    <lineage>
        <taxon>Bacteria</taxon>
        <taxon>Pseudomonadati</taxon>
        <taxon>Pseudomonadota</taxon>
        <taxon>Betaproteobacteria</taxon>
        <taxon>Burkholderiales</taxon>
        <taxon>Burkholderiaceae</taxon>
        <taxon>Burkholderia</taxon>
        <taxon>Burkholderia cepacia complex</taxon>
    </lineage>
</organism>
<dbReference type="EMBL" id="LDWR01000124">
    <property type="protein sequence ID" value="KML39797.1"/>
    <property type="molecule type" value="Genomic_DNA"/>
</dbReference>
<protein>
    <submittedName>
        <fullName evidence="2">Uncharacterized protein</fullName>
    </submittedName>
</protein>
<dbReference type="Proteomes" id="UP000036338">
    <property type="component" value="Unassembled WGS sequence"/>
</dbReference>
<feature type="transmembrane region" description="Helical" evidence="1">
    <location>
        <begin position="12"/>
        <end position="29"/>
    </location>
</feature>